<gene>
    <name evidence="2" type="ORF">DFP72DRAFT_37495</name>
</gene>
<feature type="compositionally biased region" description="Acidic residues" evidence="1">
    <location>
        <begin position="355"/>
        <end position="366"/>
    </location>
</feature>
<reference evidence="2 3" key="1">
    <citation type="submission" date="2020-07" db="EMBL/GenBank/DDBJ databases">
        <title>Comparative genomics of pyrophilous fungi reveals a link between fire events and developmental genes.</title>
        <authorList>
            <consortium name="DOE Joint Genome Institute"/>
            <person name="Steindorff A.S."/>
            <person name="Carver A."/>
            <person name="Calhoun S."/>
            <person name="Stillman K."/>
            <person name="Liu H."/>
            <person name="Lipzen A."/>
            <person name="Pangilinan J."/>
            <person name="Labutti K."/>
            <person name="Bruns T.D."/>
            <person name="Grigoriev I.V."/>
        </authorList>
    </citation>
    <scope>NUCLEOTIDE SEQUENCE [LARGE SCALE GENOMIC DNA]</scope>
    <source>
        <strain evidence="2 3">CBS 144469</strain>
    </source>
</reference>
<protein>
    <recommendedName>
        <fullName evidence="4">F-box domain-containing protein</fullName>
    </recommendedName>
</protein>
<organism evidence="2 3">
    <name type="scientific">Ephemerocybe angulata</name>
    <dbReference type="NCBI Taxonomy" id="980116"/>
    <lineage>
        <taxon>Eukaryota</taxon>
        <taxon>Fungi</taxon>
        <taxon>Dikarya</taxon>
        <taxon>Basidiomycota</taxon>
        <taxon>Agaricomycotina</taxon>
        <taxon>Agaricomycetes</taxon>
        <taxon>Agaricomycetidae</taxon>
        <taxon>Agaricales</taxon>
        <taxon>Agaricineae</taxon>
        <taxon>Psathyrellaceae</taxon>
        <taxon>Ephemerocybe</taxon>
    </lineage>
</organism>
<evidence type="ECO:0000313" key="3">
    <source>
        <dbReference type="Proteomes" id="UP000521943"/>
    </source>
</evidence>
<dbReference type="OrthoDB" id="3543113at2759"/>
<comment type="caution">
    <text evidence="2">The sequence shown here is derived from an EMBL/GenBank/DDBJ whole genome shotgun (WGS) entry which is preliminary data.</text>
</comment>
<evidence type="ECO:0008006" key="4">
    <source>
        <dbReference type="Google" id="ProtNLM"/>
    </source>
</evidence>
<name>A0A8H6IBG3_9AGAR</name>
<keyword evidence="3" id="KW-1185">Reference proteome</keyword>
<dbReference type="Gene3D" id="3.80.10.10">
    <property type="entry name" value="Ribonuclease Inhibitor"/>
    <property type="match status" value="1"/>
</dbReference>
<dbReference type="Proteomes" id="UP000521943">
    <property type="component" value="Unassembled WGS sequence"/>
</dbReference>
<proteinExistence type="predicted"/>
<dbReference type="AlphaFoldDB" id="A0A8H6IBG3"/>
<dbReference type="InterPro" id="IPR032675">
    <property type="entry name" value="LRR_dom_sf"/>
</dbReference>
<evidence type="ECO:0000313" key="2">
    <source>
        <dbReference type="EMBL" id="KAF6761317.1"/>
    </source>
</evidence>
<dbReference type="EMBL" id="JACGCI010000010">
    <property type="protein sequence ID" value="KAF6761317.1"/>
    <property type="molecule type" value="Genomic_DNA"/>
</dbReference>
<dbReference type="SUPFAM" id="SSF52047">
    <property type="entry name" value="RNI-like"/>
    <property type="match status" value="1"/>
</dbReference>
<sequence>MPGHLGHLQIPEVLHLICDELDRSSALAMSLTCRAFLEPGLDSLWRSLDSFEPLLACLPVDLWRIEQKNIRDRSTLTSVYCLNRALVPSDVDRYLTQYAPRIRHITADIYNAKRIPSLELLQALQEVTKSQPGALAPLLRSLDWIPGDMIKLEFGLEYSNNIQPFMPLFVGANLTRLTFNMKSSLPLQALTLLATAKRLDRLETLWFGSETAKFADDYLRSSTWNHLKCLIITNFPPSTILHLATLPQLSTLTMAGLQGSDWRISATECRSRRPIEGFSCLRRLNFNGDTVSTITGFLQHLPTLNKLEALDACALDRCSSEEGQDVIDTIAELVNPDNFHRLLLFDGDSMRPALDESDEELDDLDAPEYPFPSRSPDSESGEDNGYTPPITIAPLYVFKRLKYIAMGLSQWISIGPDDIAQMRTAWAEVETLDIVENRSVDPSPLIDHTHLLYLLDGCPSLRKLGLRFDATRVSGEETGGPFYELSVLNVGGSTIASPRSVLKFIRTNFPNVELNDDVYNMYMARWEEVRVALIESWVPPGWEVPEDALAGN</sequence>
<evidence type="ECO:0000256" key="1">
    <source>
        <dbReference type="SAM" id="MobiDB-lite"/>
    </source>
</evidence>
<feature type="region of interest" description="Disordered" evidence="1">
    <location>
        <begin position="354"/>
        <end position="386"/>
    </location>
</feature>
<accession>A0A8H6IBG3</accession>